<proteinExistence type="predicted"/>
<name>A0ABT7WND1_9GAMM</name>
<comment type="caution">
    <text evidence="1">The sequence shown here is derived from an EMBL/GenBank/DDBJ whole genome shotgun (WGS) entry which is preliminary data.</text>
</comment>
<dbReference type="EMBL" id="JAUDZE010000002">
    <property type="protein sequence ID" value="MDN0014174.1"/>
    <property type="molecule type" value="Genomic_DNA"/>
</dbReference>
<dbReference type="RefSeq" id="WP_267980398.1">
    <property type="nucleotide sequence ID" value="NZ_JAPQKF010000002.1"/>
</dbReference>
<organism evidence="1 2">
    <name type="scientific">Acinetobacter thutiue</name>
    <dbReference type="NCBI Taxonomy" id="2998078"/>
    <lineage>
        <taxon>Bacteria</taxon>
        <taxon>Pseudomonadati</taxon>
        <taxon>Pseudomonadota</taxon>
        <taxon>Gammaproteobacteria</taxon>
        <taxon>Moraxellales</taxon>
        <taxon>Moraxellaceae</taxon>
        <taxon>Acinetobacter</taxon>
    </lineage>
</organism>
<gene>
    <name evidence="1" type="ORF">QTA56_07985</name>
</gene>
<sequence length="103" mass="12037">MNKLILILLFIPINLYANQECNVVEELAMNVMREHQRNVPKQYFEKYIAEEIKSNPISSLYQMIVEDAYAEPVKMTDLGKEQAVQSFGEKYKNICESSRTEDK</sequence>
<dbReference type="Proteomes" id="UP001168524">
    <property type="component" value="Unassembled WGS sequence"/>
</dbReference>
<accession>A0ABT7WND1</accession>
<evidence type="ECO:0000313" key="1">
    <source>
        <dbReference type="EMBL" id="MDN0014174.1"/>
    </source>
</evidence>
<evidence type="ECO:0008006" key="3">
    <source>
        <dbReference type="Google" id="ProtNLM"/>
    </source>
</evidence>
<evidence type="ECO:0000313" key="2">
    <source>
        <dbReference type="Proteomes" id="UP001168524"/>
    </source>
</evidence>
<reference evidence="1" key="1">
    <citation type="submission" date="2023-06" db="EMBL/GenBank/DDBJ databases">
        <title>Two novel species of Acinetobacter isolated from motorbike repairing workshop in Vietnam.</title>
        <authorList>
            <person name="Le N.T.T."/>
        </authorList>
    </citation>
    <scope>NUCLEOTIDE SEQUENCE</scope>
    <source>
        <strain evidence="1">VNH17</strain>
    </source>
</reference>
<keyword evidence="2" id="KW-1185">Reference proteome</keyword>
<protein>
    <recommendedName>
        <fullName evidence="3">Signal peptide-containing protein</fullName>
    </recommendedName>
</protein>